<evidence type="ECO:0000313" key="4">
    <source>
        <dbReference type="Proteomes" id="UP000032247"/>
    </source>
</evidence>
<reference evidence="2 4" key="1">
    <citation type="submission" date="2014-12" db="EMBL/GenBank/DDBJ databases">
        <title>Comparative genome analysis of Bacillus coagulans HM-08, Clostridium butyricum HM-68, Bacillus subtilis HM-66 and Bacillus licheniformis BL-09.</title>
        <authorList>
            <person name="Zhang H."/>
        </authorList>
    </citation>
    <scope>NUCLEOTIDE SEQUENCE [LARGE SCALE GENOMIC DNA]</scope>
    <source>
        <strain evidence="2 4">HM-66</strain>
    </source>
</reference>
<keyword evidence="1" id="KW-1133">Transmembrane helix</keyword>
<evidence type="ECO:0000313" key="3">
    <source>
        <dbReference type="EMBL" id="WEY84569.1"/>
    </source>
</evidence>
<keyword evidence="1" id="KW-0812">Transmembrane</keyword>
<dbReference type="Proteomes" id="UP001214898">
    <property type="component" value="Chromosome"/>
</dbReference>
<dbReference type="RefSeq" id="WP_043857941.1">
    <property type="nucleotide sequence ID" value="NZ_JBNVTC010000005.1"/>
</dbReference>
<dbReference type="EMBL" id="JXBC01000004">
    <property type="protein sequence ID" value="KIU10468.1"/>
    <property type="molecule type" value="Genomic_DNA"/>
</dbReference>
<evidence type="ECO:0000313" key="2">
    <source>
        <dbReference type="EMBL" id="KIU10468.1"/>
    </source>
</evidence>
<keyword evidence="1" id="KW-0472">Membrane</keyword>
<dbReference type="Pfam" id="PF10787">
    <property type="entry name" value="YfmQ"/>
    <property type="match status" value="1"/>
</dbReference>
<organism evidence="2 4">
    <name type="scientific">Bacillus subtilis</name>
    <dbReference type="NCBI Taxonomy" id="1423"/>
    <lineage>
        <taxon>Bacteria</taxon>
        <taxon>Bacillati</taxon>
        <taxon>Bacillota</taxon>
        <taxon>Bacilli</taxon>
        <taxon>Bacillales</taxon>
        <taxon>Bacillaceae</taxon>
        <taxon>Bacillus</taxon>
    </lineage>
</organism>
<dbReference type="AlphaFoldDB" id="A0A0D1IMP8"/>
<gene>
    <name evidence="3" type="primary">yfmQ</name>
    <name evidence="3" type="ORF">P5633_20320</name>
    <name evidence="2" type="ORF">SC09_Contig25orf00206</name>
</gene>
<protein>
    <submittedName>
        <fullName evidence="3">YfmQ family protein</fullName>
    </submittedName>
</protein>
<accession>A0A0D1IMP8</accession>
<proteinExistence type="predicted"/>
<dbReference type="InterPro" id="IPR019723">
    <property type="entry name" value="Uncharacterised_YfmQ"/>
</dbReference>
<reference evidence="3" key="2">
    <citation type="submission" date="2023-03" db="EMBL/GenBank/DDBJ databases">
        <title>Complete genome sequences of 52 Bacillus and Priestia strains isolated from West-African fermentations and 26 reference strains from the DSMZ collection.</title>
        <authorList>
            <person name="Wiedenbein E.S."/>
            <person name="Canoy T.S."/>
            <person name="Hui Y."/>
            <person name="Parkouda C."/>
            <person name="Dawende C."/>
            <person name="Ametefe E."/>
            <person name="Jespersen L."/>
            <person name="Nielsen D.S."/>
        </authorList>
    </citation>
    <scope>NUCLEOTIDE SEQUENCE</scope>
    <source>
        <strain evidence="3">PRO56</strain>
    </source>
</reference>
<sequence>MTWAIVMLILMSLVKIVLTCLPTGVIEWLLGKFEVHAKLSDENASLSLDGKRLEGAEKQKVIDQFNEAVFLEKYYIYPGDEERYLHPENGGTPLMIDTKKGKKDVKLFVYRYDDHIDVVKQYKKKVIAYRVLSESLQKESLSVAGSLA</sequence>
<dbReference type="Proteomes" id="UP000032247">
    <property type="component" value="Unassembled WGS sequence"/>
</dbReference>
<dbReference type="STRING" id="483913.AN935_03880"/>
<dbReference type="EMBL" id="CP120576">
    <property type="protein sequence ID" value="WEY84569.1"/>
    <property type="molecule type" value="Genomic_DNA"/>
</dbReference>
<evidence type="ECO:0000256" key="1">
    <source>
        <dbReference type="SAM" id="Phobius"/>
    </source>
</evidence>
<name>A0A0D1IMP8_BACIU</name>
<dbReference type="PATRIC" id="fig|1423.173.peg.2578"/>
<feature type="transmembrane region" description="Helical" evidence="1">
    <location>
        <begin position="6"/>
        <end position="30"/>
    </location>
</feature>